<dbReference type="Proteomes" id="UP000711995">
    <property type="component" value="Unassembled WGS sequence"/>
</dbReference>
<keyword evidence="1" id="KW-0472">Membrane</keyword>
<sequence>MQQRDGTLDIAKGFAVIFMVYVHVLIAFGSKEVQEEHLFGVIVELLGGIPAAPVFMFMLGAGVHFSRRSTPANLARRGLKLLIGGYLFNFFRSVLPALLQWHFADVALPHDHTHMSYSMEILYYYLFFVDILQFAGMTFLFFALMRKLQSPLWLYSLLIVLFWIINHSLSTLNIPFNRWLTPWYALWFGIDDSSYFPFFTWIFYPILGYYSAIILQQTKNRKTLYFRIFGITSIILFGYLLGIWLLGLPTGYESNRVYYHHHFPVHIFYGSWILWWIATLFFLFRTPSIHSRILVDIGKMTTKIYIIHFLIIGFLSIFIQQISSAWIIFITSSILLLLSYFFATFLGRFMDKRS</sequence>
<keyword evidence="1" id="KW-0812">Transmembrane</keyword>
<feature type="transmembrane region" description="Helical" evidence="1">
    <location>
        <begin position="38"/>
        <end position="60"/>
    </location>
</feature>
<evidence type="ECO:0000259" key="2">
    <source>
        <dbReference type="Pfam" id="PF01757"/>
    </source>
</evidence>
<keyword evidence="1" id="KW-1133">Transmembrane helix</keyword>
<feature type="domain" description="Acyltransferase 3" evidence="2">
    <location>
        <begin position="8"/>
        <end position="346"/>
    </location>
</feature>
<evidence type="ECO:0000313" key="4">
    <source>
        <dbReference type="Proteomes" id="UP000711995"/>
    </source>
</evidence>
<dbReference type="GO" id="GO:0016747">
    <property type="term" value="F:acyltransferase activity, transferring groups other than amino-acyl groups"/>
    <property type="evidence" value="ECO:0007669"/>
    <property type="project" value="InterPro"/>
</dbReference>
<feature type="transmembrane region" description="Helical" evidence="1">
    <location>
        <begin position="152"/>
        <end position="174"/>
    </location>
</feature>
<name>A0A968KUD0_9SPIO</name>
<feature type="transmembrane region" description="Helical" evidence="1">
    <location>
        <begin position="304"/>
        <end position="320"/>
    </location>
</feature>
<feature type="transmembrane region" description="Helical" evidence="1">
    <location>
        <begin position="326"/>
        <end position="346"/>
    </location>
</feature>
<dbReference type="Pfam" id="PF01757">
    <property type="entry name" value="Acyl_transf_3"/>
    <property type="match status" value="1"/>
</dbReference>
<proteinExistence type="predicted"/>
<feature type="transmembrane region" description="Helical" evidence="1">
    <location>
        <begin position="194"/>
        <end position="212"/>
    </location>
</feature>
<organism evidence="3 4">
    <name type="scientific">Entomospira entomophila</name>
    <dbReference type="NCBI Taxonomy" id="2719988"/>
    <lineage>
        <taxon>Bacteria</taxon>
        <taxon>Pseudomonadati</taxon>
        <taxon>Spirochaetota</taxon>
        <taxon>Spirochaetia</taxon>
        <taxon>Spirochaetales</taxon>
        <taxon>Spirochaetaceae</taxon>
        <taxon>Entomospira</taxon>
    </lineage>
</organism>
<feature type="transmembrane region" description="Helical" evidence="1">
    <location>
        <begin position="123"/>
        <end position="145"/>
    </location>
</feature>
<accession>A0A968KUD0</accession>
<dbReference type="EMBL" id="JAATLJ010000002">
    <property type="protein sequence ID" value="NIZ41341.1"/>
    <property type="molecule type" value="Genomic_DNA"/>
</dbReference>
<keyword evidence="3" id="KW-0808">Transferase</keyword>
<protein>
    <submittedName>
        <fullName evidence="3">Acyltransferase</fullName>
    </submittedName>
</protein>
<dbReference type="InterPro" id="IPR002656">
    <property type="entry name" value="Acyl_transf_3_dom"/>
</dbReference>
<keyword evidence="4" id="KW-1185">Reference proteome</keyword>
<feature type="transmembrane region" description="Helical" evidence="1">
    <location>
        <begin position="81"/>
        <end position="103"/>
    </location>
</feature>
<comment type="caution">
    <text evidence="3">The sequence shown here is derived from an EMBL/GenBank/DDBJ whole genome shotgun (WGS) entry which is preliminary data.</text>
</comment>
<gene>
    <name evidence="3" type="ORF">HCT14_07465</name>
</gene>
<dbReference type="AlphaFoldDB" id="A0A968KUD0"/>
<evidence type="ECO:0000313" key="3">
    <source>
        <dbReference type="EMBL" id="NIZ41341.1"/>
    </source>
</evidence>
<feature type="transmembrane region" description="Helical" evidence="1">
    <location>
        <begin position="266"/>
        <end position="284"/>
    </location>
</feature>
<evidence type="ECO:0000256" key="1">
    <source>
        <dbReference type="SAM" id="Phobius"/>
    </source>
</evidence>
<reference evidence="3 4" key="1">
    <citation type="submission" date="2020-03" db="EMBL/GenBank/DDBJ databases">
        <title>Spirochaetal bacteria isolated from arthropods constitute a novel genus Entomospira genus novum within the order Spirochaetales.</title>
        <authorList>
            <person name="Grana-Miraglia L."/>
            <person name="Sikutova S."/>
            <person name="Fingerle V."/>
            <person name="Sing A."/>
            <person name="Castillo-Ramirez S."/>
            <person name="Margos G."/>
            <person name="Rudolf I."/>
        </authorList>
    </citation>
    <scope>NUCLEOTIDE SEQUENCE [LARGE SCALE GENOMIC DNA]</scope>
    <source>
        <strain evidence="3 4">BR193</strain>
    </source>
</reference>
<feature type="transmembrane region" description="Helical" evidence="1">
    <location>
        <begin position="7"/>
        <end position="26"/>
    </location>
</feature>
<keyword evidence="3" id="KW-0012">Acyltransferase</keyword>
<dbReference type="RefSeq" id="WP_167700958.1">
    <property type="nucleotide sequence ID" value="NZ_CP118175.1"/>
</dbReference>
<feature type="transmembrane region" description="Helical" evidence="1">
    <location>
        <begin position="224"/>
        <end position="246"/>
    </location>
</feature>